<proteinExistence type="predicted"/>
<comment type="caution">
    <text evidence="1">The sequence shown here is derived from an EMBL/GenBank/DDBJ whole genome shotgun (WGS) entry which is preliminary data.</text>
</comment>
<reference evidence="1" key="1">
    <citation type="journal article" date="2014" name="Front. Microbiol.">
        <title>High frequency of phylogenetically diverse reductive dehalogenase-homologous genes in deep subseafloor sedimentary metagenomes.</title>
        <authorList>
            <person name="Kawai M."/>
            <person name="Futagami T."/>
            <person name="Toyoda A."/>
            <person name="Takaki Y."/>
            <person name="Nishi S."/>
            <person name="Hori S."/>
            <person name="Arai W."/>
            <person name="Tsubouchi T."/>
            <person name="Morono Y."/>
            <person name="Uchiyama I."/>
            <person name="Ito T."/>
            <person name="Fujiyama A."/>
            <person name="Inagaki F."/>
            <person name="Takami H."/>
        </authorList>
    </citation>
    <scope>NUCLEOTIDE SEQUENCE</scope>
    <source>
        <strain evidence="1">Expedition CK06-06</strain>
    </source>
</reference>
<name>X1DYD0_9ZZZZ</name>
<evidence type="ECO:0008006" key="2">
    <source>
        <dbReference type="Google" id="ProtNLM"/>
    </source>
</evidence>
<feature type="non-terminal residue" evidence="1">
    <location>
        <position position="1"/>
    </location>
</feature>
<gene>
    <name evidence="1" type="ORF">S01H4_62909</name>
</gene>
<dbReference type="SUPFAM" id="SSF51679">
    <property type="entry name" value="Bacterial luciferase-like"/>
    <property type="match status" value="1"/>
</dbReference>
<dbReference type="Gene3D" id="3.20.20.30">
    <property type="entry name" value="Luciferase-like domain"/>
    <property type="match status" value="1"/>
</dbReference>
<evidence type="ECO:0000313" key="1">
    <source>
        <dbReference type="EMBL" id="GAH09934.1"/>
    </source>
</evidence>
<dbReference type="InterPro" id="IPR036661">
    <property type="entry name" value="Luciferase-like_sf"/>
</dbReference>
<sequence length="102" mass="11530">AYLHIPESLDEPLSKLNTACQEVGRDPSSIEITATIALAYPDLSEPPSFMEKYLTGTSEEIARSMHKYGEHGASHLMFHISPYNTEGFGRIVDAMNYYRKKY</sequence>
<dbReference type="AlphaFoldDB" id="X1DYD0"/>
<dbReference type="EMBL" id="BART01037677">
    <property type="protein sequence ID" value="GAH09934.1"/>
    <property type="molecule type" value="Genomic_DNA"/>
</dbReference>
<organism evidence="1">
    <name type="scientific">marine sediment metagenome</name>
    <dbReference type="NCBI Taxonomy" id="412755"/>
    <lineage>
        <taxon>unclassified sequences</taxon>
        <taxon>metagenomes</taxon>
        <taxon>ecological metagenomes</taxon>
    </lineage>
</organism>
<protein>
    <recommendedName>
        <fullName evidence="2">Luciferase-like domain-containing protein</fullName>
    </recommendedName>
</protein>
<accession>X1DYD0</accession>
<dbReference type="GO" id="GO:0016705">
    <property type="term" value="F:oxidoreductase activity, acting on paired donors, with incorporation or reduction of molecular oxygen"/>
    <property type="evidence" value="ECO:0007669"/>
    <property type="project" value="InterPro"/>
</dbReference>